<name>T1AL12_9ZZZZ</name>
<evidence type="ECO:0000259" key="4">
    <source>
        <dbReference type="Pfam" id="PF02702"/>
    </source>
</evidence>
<dbReference type="GO" id="GO:0005886">
    <property type="term" value="C:plasma membrane"/>
    <property type="evidence" value="ECO:0007669"/>
    <property type="project" value="TreeGrafter"/>
</dbReference>
<proteinExistence type="predicted"/>
<reference evidence="5" key="1">
    <citation type="submission" date="2013-08" db="EMBL/GenBank/DDBJ databases">
        <authorList>
            <person name="Mendez C."/>
            <person name="Richter M."/>
            <person name="Ferrer M."/>
            <person name="Sanchez J."/>
        </authorList>
    </citation>
    <scope>NUCLEOTIDE SEQUENCE</scope>
</reference>
<protein>
    <submittedName>
        <fullName evidence="5">Sensor histidine kinase KdpD</fullName>
    </submittedName>
</protein>
<accession>T1AL12</accession>
<evidence type="ECO:0000256" key="2">
    <source>
        <dbReference type="ARBA" id="ARBA00022777"/>
    </source>
</evidence>
<dbReference type="PANTHER" id="PTHR45569">
    <property type="entry name" value="SENSOR PROTEIN KDPD"/>
    <property type="match status" value="1"/>
</dbReference>
<evidence type="ECO:0000256" key="1">
    <source>
        <dbReference type="ARBA" id="ARBA00022679"/>
    </source>
</evidence>
<keyword evidence="2 5" id="KW-0418">Kinase</keyword>
<feature type="domain" description="Signal transduction histidine kinase osmosensitive K+ channel sensor N-terminal" evidence="4">
    <location>
        <begin position="28"/>
        <end position="79"/>
    </location>
</feature>
<dbReference type="AlphaFoldDB" id="T1AL12"/>
<dbReference type="PANTHER" id="PTHR45569:SF1">
    <property type="entry name" value="SENSOR PROTEIN KDPD"/>
    <property type="match status" value="1"/>
</dbReference>
<feature type="non-terminal residue" evidence="5">
    <location>
        <position position="80"/>
    </location>
</feature>
<dbReference type="InterPro" id="IPR027417">
    <property type="entry name" value="P-loop_NTPase"/>
</dbReference>
<comment type="caution">
    <text evidence="5">The sequence shown here is derived from an EMBL/GenBank/DDBJ whole genome shotgun (WGS) entry which is preliminary data.</text>
</comment>
<reference evidence="5" key="2">
    <citation type="journal article" date="2014" name="ISME J.">
        <title>Microbial stratification in low pH oxic and suboxic macroscopic growths along an acid mine drainage.</title>
        <authorList>
            <person name="Mendez-Garcia C."/>
            <person name="Mesa V."/>
            <person name="Sprenger R.R."/>
            <person name="Richter M."/>
            <person name="Diez M.S."/>
            <person name="Solano J."/>
            <person name="Bargiela R."/>
            <person name="Golyshina O.V."/>
            <person name="Manteca A."/>
            <person name="Ramos J.L."/>
            <person name="Gallego J.R."/>
            <person name="Llorente I."/>
            <person name="Martins Dos Santos V.A."/>
            <person name="Jensen O.N."/>
            <person name="Pelaez A.I."/>
            <person name="Sanchez J."/>
            <person name="Ferrer M."/>
        </authorList>
    </citation>
    <scope>NUCLEOTIDE SEQUENCE</scope>
</reference>
<gene>
    <name evidence="5" type="ORF">B2A_04556</name>
</gene>
<dbReference type="Pfam" id="PF02702">
    <property type="entry name" value="KdpD"/>
    <property type="match status" value="1"/>
</dbReference>
<evidence type="ECO:0000313" key="5">
    <source>
        <dbReference type="EMBL" id="EQD58037.1"/>
    </source>
</evidence>
<dbReference type="InterPro" id="IPR003852">
    <property type="entry name" value="Sig_transdc_His_kinase_KdpD_N"/>
</dbReference>
<dbReference type="Gene3D" id="3.40.50.300">
    <property type="entry name" value="P-loop containing nucleotide triphosphate hydrolases"/>
    <property type="match status" value="1"/>
</dbReference>
<sequence>MAAEHADARPDPDALLQRVQREARTAARGRLKIFLGAAAGVGKSYAMLEAARKQAAASIDVVVGYVELHGRAETEALLDG</sequence>
<keyword evidence="3" id="KW-0902">Two-component regulatory system</keyword>
<evidence type="ECO:0000256" key="3">
    <source>
        <dbReference type="ARBA" id="ARBA00023012"/>
    </source>
</evidence>
<dbReference type="GO" id="GO:0000155">
    <property type="term" value="F:phosphorelay sensor kinase activity"/>
    <property type="evidence" value="ECO:0007669"/>
    <property type="project" value="InterPro"/>
</dbReference>
<organism evidence="5">
    <name type="scientific">mine drainage metagenome</name>
    <dbReference type="NCBI Taxonomy" id="410659"/>
    <lineage>
        <taxon>unclassified sequences</taxon>
        <taxon>metagenomes</taxon>
        <taxon>ecological metagenomes</taxon>
    </lineage>
</organism>
<keyword evidence="1" id="KW-0808">Transferase</keyword>
<dbReference type="EMBL" id="AUZZ01003068">
    <property type="protein sequence ID" value="EQD58037.1"/>
    <property type="molecule type" value="Genomic_DNA"/>
</dbReference>
<dbReference type="InterPro" id="IPR052023">
    <property type="entry name" value="Histidine_kinase_KdpD"/>
</dbReference>